<keyword evidence="3" id="KW-0067">ATP-binding</keyword>
<keyword evidence="1" id="KW-0436">Ligase</keyword>
<name>A0A7W3T050_9ACTN</name>
<accession>A0A7W3T050</accession>
<dbReference type="InterPro" id="IPR005148">
    <property type="entry name" value="Arg-tRNA-synth_N"/>
</dbReference>
<dbReference type="GO" id="GO:0006420">
    <property type="term" value="P:arginyl-tRNA aminoacylation"/>
    <property type="evidence" value="ECO:0007669"/>
    <property type="project" value="InterPro"/>
</dbReference>
<dbReference type="SMART" id="SM01016">
    <property type="entry name" value="Arg_tRNA_synt_N"/>
    <property type="match status" value="1"/>
</dbReference>
<dbReference type="InterPro" id="IPR009080">
    <property type="entry name" value="tRNAsynth_Ia_anticodon-bd"/>
</dbReference>
<evidence type="ECO:0000256" key="3">
    <source>
        <dbReference type="ARBA" id="ARBA00022840"/>
    </source>
</evidence>
<dbReference type="SMART" id="SM00836">
    <property type="entry name" value="DALR_1"/>
    <property type="match status" value="1"/>
</dbReference>
<sequence length="285" mass="29101">MTPAQLSDAVLRSVRHAVRSGELRVAVPGRAGVRRPPHGDADWSTGIALALAGPAGRPGREVAETLRAHLAATPGVARVEVAGPGFLDIHLAEDADAAVLAPWLDAPPVAPWPEDPARDVARWAAVAGGNPAELLVQREPNPLFTVRWAHARCRALLRGGAAMGLTPAPAGDAAEGPGDTDAVTPAGAGRSEVVRLIAEYPRLRDALTAALDAEGTPGEAGGAVARFLVSLADALLTAETTAPALPVGEEKPGAVHRVRLAVALATGTVLADGLHRLGVNAPDHL</sequence>
<evidence type="ECO:0008006" key="8">
    <source>
        <dbReference type="Google" id="ProtNLM"/>
    </source>
</evidence>
<dbReference type="Proteomes" id="UP000530234">
    <property type="component" value="Unassembled WGS sequence"/>
</dbReference>
<proteinExistence type="predicted"/>
<dbReference type="EMBL" id="VKHS01000024">
    <property type="protein sequence ID" value="MBB0228388.1"/>
    <property type="molecule type" value="Genomic_DNA"/>
</dbReference>
<organism evidence="6 7">
    <name type="scientific">Streptomyces calidiresistens</name>
    <dbReference type="NCBI Taxonomy" id="1485586"/>
    <lineage>
        <taxon>Bacteria</taxon>
        <taxon>Bacillati</taxon>
        <taxon>Actinomycetota</taxon>
        <taxon>Actinomycetes</taxon>
        <taxon>Kitasatosporales</taxon>
        <taxon>Streptomycetaceae</taxon>
        <taxon>Streptomyces</taxon>
    </lineage>
</organism>
<protein>
    <recommendedName>
        <fullName evidence="8">Arginine--tRNA ligase</fullName>
    </recommendedName>
</protein>
<comment type="caution">
    <text evidence="6">The sequence shown here is derived from an EMBL/GenBank/DDBJ whole genome shotgun (WGS) entry which is preliminary data.</text>
</comment>
<evidence type="ECO:0000259" key="5">
    <source>
        <dbReference type="SMART" id="SM01016"/>
    </source>
</evidence>
<reference evidence="7" key="1">
    <citation type="submission" date="2019-10" db="EMBL/GenBank/DDBJ databases">
        <title>Streptomyces sp. nov., a novel actinobacterium isolated from alkaline environment.</title>
        <authorList>
            <person name="Golinska P."/>
        </authorList>
    </citation>
    <scope>NUCLEOTIDE SEQUENCE [LARGE SCALE GENOMIC DNA]</scope>
    <source>
        <strain evidence="7">DSM 42108</strain>
    </source>
</reference>
<dbReference type="Gene3D" id="3.30.1360.70">
    <property type="entry name" value="Arginyl tRNA synthetase N-terminal domain"/>
    <property type="match status" value="1"/>
</dbReference>
<dbReference type="Pfam" id="PF03485">
    <property type="entry name" value="Arg_tRNA_synt_N"/>
    <property type="match status" value="1"/>
</dbReference>
<keyword evidence="2" id="KW-0547">Nucleotide-binding</keyword>
<dbReference type="InterPro" id="IPR008909">
    <property type="entry name" value="DALR_anticod-bd"/>
</dbReference>
<dbReference type="SUPFAM" id="SSF47323">
    <property type="entry name" value="Anticodon-binding domain of a subclass of class I aminoacyl-tRNA synthetases"/>
    <property type="match status" value="1"/>
</dbReference>
<feature type="domain" description="Arginyl tRNA synthetase N-terminal" evidence="5">
    <location>
        <begin position="4"/>
        <end position="91"/>
    </location>
</feature>
<keyword evidence="7" id="KW-1185">Reference proteome</keyword>
<dbReference type="GO" id="GO:0004814">
    <property type="term" value="F:arginine-tRNA ligase activity"/>
    <property type="evidence" value="ECO:0007669"/>
    <property type="project" value="InterPro"/>
</dbReference>
<gene>
    <name evidence="6" type="ORF">FOE67_02370</name>
</gene>
<dbReference type="InterPro" id="IPR036695">
    <property type="entry name" value="Arg-tRNA-synth_N_sf"/>
</dbReference>
<feature type="domain" description="DALR anticodon binding" evidence="4">
    <location>
        <begin position="146"/>
        <end position="285"/>
    </location>
</feature>
<dbReference type="SUPFAM" id="SSF55190">
    <property type="entry name" value="Arginyl-tRNA synthetase (ArgRS), N-terminal 'additional' domain"/>
    <property type="match status" value="1"/>
</dbReference>
<evidence type="ECO:0000256" key="1">
    <source>
        <dbReference type="ARBA" id="ARBA00022598"/>
    </source>
</evidence>
<dbReference type="AlphaFoldDB" id="A0A7W3T050"/>
<evidence type="ECO:0000313" key="7">
    <source>
        <dbReference type="Proteomes" id="UP000530234"/>
    </source>
</evidence>
<evidence type="ECO:0000259" key="4">
    <source>
        <dbReference type="SMART" id="SM00836"/>
    </source>
</evidence>
<evidence type="ECO:0000256" key="2">
    <source>
        <dbReference type="ARBA" id="ARBA00022741"/>
    </source>
</evidence>
<dbReference type="RefSeq" id="WP_182660071.1">
    <property type="nucleotide sequence ID" value="NZ_VKHS01000024.1"/>
</dbReference>
<evidence type="ECO:0000313" key="6">
    <source>
        <dbReference type="EMBL" id="MBB0228388.1"/>
    </source>
</evidence>
<dbReference type="GO" id="GO:0005524">
    <property type="term" value="F:ATP binding"/>
    <property type="evidence" value="ECO:0007669"/>
    <property type="project" value="UniProtKB-KW"/>
</dbReference>
<dbReference type="GO" id="GO:0005737">
    <property type="term" value="C:cytoplasm"/>
    <property type="evidence" value="ECO:0007669"/>
    <property type="project" value="InterPro"/>
</dbReference>
<dbReference type="Gene3D" id="1.10.730.10">
    <property type="entry name" value="Isoleucyl-tRNA Synthetase, Domain 1"/>
    <property type="match status" value="1"/>
</dbReference>